<evidence type="ECO:0000313" key="2">
    <source>
        <dbReference type="EMBL" id="TXC68994.1"/>
    </source>
</evidence>
<organism evidence="2 3">
    <name type="scientific">Flavisphingopyxis soli</name>
    <dbReference type="NCBI Taxonomy" id="2601267"/>
    <lineage>
        <taxon>Bacteria</taxon>
        <taxon>Pseudomonadati</taxon>
        <taxon>Pseudomonadota</taxon>
        <taxon>Alphaproteobacteria</taxon>
        <taxon>Sphingomonadales</taxon>
        <taxon>Sphingopyxidaceae</taxon>
        <taxon>Flavisphingopyxis</taxon>
    </lineage>
</organism>
<keyword evidence="3" id="KW-1185">Reference proteome</keyword>
<dbReference type="AlphaFoldDB" id="A0A5C6U832"/>
<dbReference type="InterPro" id="IPR010718">
    <property type="entry name" value="DUF1294"/>
</dbReference>
<accession>A0A5C6U832</accession>
<name>A0A5C6U832_9SPHN</name>
<feature type="transmembrane region" description="Helical" evidence="1">
    <location>
        <begin position="68"/>
        <end position="88"/>
    </location>
</feature>
<keyword evidence="1" id="KW-0812">Transmembrane</keyword>
<dbReference type="EMBL" id="VOPY01000002">
    <property type="protein sequence ID" value="TXC68994.1"/>
    <property type="molecule type" value="Genomic_DNA"/>
</dbReference>
<evidence type="ECO:0000256" key="1">
    <source>
        <dbReference type="SAM" id="Phobius"/>
    </source>
</evidence>
<gene>
    <name evidence="2" type="ORF">FSZ31_08600</name>
</gene>
<sequence>MLIAYWIIAANTVAFVLMVWDKSCARNGRSRIAESTLITWSALGGSIGALAAARIVRHKTRKQPIANILRAMPLVHGLILALWSAGYLDPIATAISDKIASETATFSSSYDEPHGDFAFDG</sequence>
<dbReference type="Proteomes" id="UP000321129">
    <property type="component" value="Unassembled WGS sequence"/>
</dbReference>
<reference evidence="2 3" key="1">
    <citation type="submission" date="2019-08" db="EMBL/GenBank/DDBJ databases">
        <title>Sphingorhabdus soil sp. nov., isolated from arctic soil.</title>
        <authorList>
            <person name="Liu Y."/>
        </authorList>
    </citation>
    <scope>NUCLEOTIDE SEQUENCE [LARGE SCALE GENOMIC DNA]</scope>
    <source>
        <strain evidence="2 3">D-2Q-5-6</strain>
    </source>
</reference>
<proteinExistence type="predicted"/>
<protein>
    <submittedName>
        <fullName evidence="2">DUF1294 domain-containing protein</fullName>
    </submittedName>
</protein>
<dbReference type="RefSeq" id="WP_147122948.1">
    <property type="nucleotide sequence ID" value="NZ_VOPY01000002.1"/>
</dbReference>
<keyword evidence="1" id="KW-1133">Transmembrane helix</keyword>
<dbReference type="Pfam" id="PF06961">
    <property type="entry name" value="DUF1294"/>
    <property type="match status" value="1"/>
</dbReference>
<comment type="caution">
    <text evidence="2">The sequence shown here is derived from an EMBL/GenBank/DDBJ whole genome shotgun (WGS) entry which is preliminary data.</text>
</comment>
<feature type="transmembrane region" description="Helical" evidence="1">
    <location>
        <begin position="38"/>
        <end position="56"/>
    </location>
</feature>
<evidence type="ECO:0000313" key="3">
    <source>
        <dbReference type="Proteomes" id="UP000321129"/>
    </source>
</evidence>
<keyword evidence="1" id="KW-0472">Membrane</keyword>
<dbReference type="OrthoDB" id="72963at2"/>